<dbReference type="Pfam" id="PF00412">
    <property type="entry name" value="LIM"/>
    <property type="match status" value="2"/>
</dbReference>
<evidence type="ECO:0000259" key="14">
    <source>
        <dbReference type="PROSITE" id="PS50071"/>
    </source>
</evidence>
<dbReference type="GO" id="GO:0030182">
    <property type="term" value="P:neuron differentiation"/>
    <property type="evidence" value="ECO:0007669"/>
    <property type="project" value="TreeGrafter"/>
</dbReference>
<dbReference type="SMART" id="SM00389">
    <property type="entry name" value="HOX"/>
    <property type="match status" value="1"/>
</dbReference>
<dbReference type="SMART" id="SM00132">
    <property type="entry name" value="LIM"/>
    <property type="match status" value="2"/>
</dbReference>
<evidence type="ECO:0000256" key="11">
    <source>
        <dbReference type="RuleBase" id="RU000682"/>
    </source>
</evidence>
<dbReference type="EMBL" id="CADEPI010000263">
    <property type="protein sequence ID" value="CAB3382281.1"/>
    <property type="molecule type" value="Genomic_DNA"/>
</dbReference>
<dbReference type="Gene3D" id="2.10.110.10">
    <property type="entry name" value="Cysteine Rich Protein"/>
    <property type="match status" value="2"/>
</dbReference>
<dbReference type="FunFam" id="2.10.110.10:FF:000006">
    <property type="entry name" value="LIM homeobox transcription factor 1-beta"/>
    <property type="match status" value="1"/>
</dbReference>
<dbReference type="PROSITE" id="PS50023">
    <property type="entry name" value="LIM_DOMAIN_2"/>
    <property type="match status" value="2"/>
</dbReference>
<feature type="DNA-binding region" description="Homeobox" evidence="9">
    <location>
        <begin position="159"/>
        <end position="218"/>
    </location>
</feature>
<dbReference type="InterPro" id="IPR050453">
    <property type="entry name" value="LIM_Homeobox_TF"/>
</dbReference>
<dbReference type="SUPFAM" id="SSF57716">
    <property type="entry name" value="Glucocorticoid receptor-like (DNA-binding domain)"/>
    <property type="match status" value="2"/>
</dbReference>
<keyword evidence="4 10" id="KW-0862">Zinc</keyword>
<feature type="region of interest" description="Disordered" evidence="12">
    <location>
        <begin position="216"/>
        <end position="262"/>
    </location>
</feature>
<evidence type="ECO:0000256" key="8">
    <source>
        <dbReference type="ARBA" id="ARBA00023242"/>
    </source>
</evidence>
<evidence type="ECO:0000256" key="6">
    <source>
        <dbReference type="ARBA" id="ARBA00023125"/>
    </source>
</evidence>
<dbReference type="SUPFAM" id="SSF46689">
    <property type="entry name" value="Homeodomain-like"/>
    <property type="match status" value="1"/>
</dbReference>
<keyword evidence="6 9" id="KW-0238">DNA-binding</keyword>
<evidence type="ECO:0000313" key="15">
    <source>
        <dbReference type="EMBL" id="CAB3382281.1"/>
    </source>
</evidence>
<proteinExistence type="predicted"/>
<evidence type="ECO:0000256" key="4">
    <source>
        <dbReference type="ARBA" id="ARBA00022833"/>
    </source>
</evidence>
<evidence type="ECO:0000256" key="2">
    <source>
        <dbReference type="ARBA" id="ARBA00022723"/>
    </source>
</evidence>
<keyword evidence="3" id="KW-0677">Repeat</keyword>
<dbReference type="Pfam" id="PF00046">
    <property type="entry name" value="Homeodomain"/>
    <property type="match status" value="1"/>
</dbReference>
<keyword evidence="5 10" id="KW-0440">LIM domain</keyword>
<dbReference type="GO" id="GO:0000977">
    <property type="term" value="F:RNA polymerase II transcription regulatory region sequence-specific DNA binding"/>
    <property type="evidence" value="ECO:0007669"/>
    <property type="project" value="TreeGrafter"/>
</dbReference>
<reference evidence="15 16" key="1">
    <citation type="submission" date="2020-04" db="EMBL/GenBank/DDBJ databases">
        <authorList>
            <person name="Alioto T."/>
            <person name="Alioto T."/>
            <person name="Gomez Garrido J."/>
        </authorList>
    </citation>
    <scope>NUCLEOTIDE SEQUENCE [LARGE SCALE GENOMIC DNA]</scope>
</reference>
<dbReference type="PANTHER" id="PTHR24208">
    <property type="entry name" value="LIM/HOMEOBOX PROTEIN LHX"/>
    <property type="match status" value="1"/>
</dbReference>
<dbReference type="PROSITE" id="PS50071">
    <property type="entry name" value="HOMEOBOX_2"/>
    <property type="match status" value="1"/>
</dbReference>
<keyword evidence="8 9" id="KW-0539">Nucleus</keyword>
<dbReference type="InterPro" id="IPR009057">
    <property type="entry name" value="Homeodomain-like_sf"/>
</dbReference>
<evidence type="ECO:0000256" key="7">
    <source>
        <dbReference type="ARBA" id="ARBA00023155"/>
    </source>
</evidence>
<evidence type="ECO:0000256" key="3">
    <source>
        <dbReference type="ARBA" id="ARBA00022737"/>
    </source>
</evidence>
<organism evidence="15 16">
    <name type="scientific">Cloeon dipterum</name>
    <dbReference type="NCBI Taxonomy" id="197152"/>
    <lineage>
        <taxon>Eukaryota</taxon>
        <taxon>Metazoa</taxon>
        <taxon>Ecdysozoa</taxon>
        <taxon>Arthropoda</taxon>
        <taxon>Hexapoda</taxon>
        <taxon>Insecta</taxon>
        <taxon>Pterygota</taxon>
        <taxon>Palaeoptera</taxon>
        <taxon>Ephemeroptera</taxon>
        <taxon>Pisciforma</taxon>
        <taxon>Baetidae</taxon>
        <taxon>Cloeon</taxon>
    </lineage>
</organism>
<dbReference type="CDD" id="cd00086">
    <property type="entry name" value="homeodomain"/>
    <property type="match status" value="1"/>
</dbReference>
<evidence type="ECO:0000256" key="5">
    <source>
        <dbReference type="ARBA" id="ARBA00023038"/>
    </source>
</evidence>
<dbReference type="FunFam" id="2.10.110.10:FF:000103">
    <property type="entry name" value="LIM homeobox transcription factor 1-beta"/>
    <property type="match status" value="1"/>
</dbReference>
<evidence type="ECO:0000259" key="13">
    <source>
        <dbReference type="PROSITE" id="PS50023"/>
    </source>
</evidence>
<evidence type="ECO:0000313" key="16">
    <source>
        <dbReference type="Proteomes" id="UP000494165"/>
    </source>
</evidence>
<dbReference type="AlphaFoldDB" id="A0A8S1DW02"/>
<feature type="domain" description="Homeobox" evidence="14">
    <location>
        <begin position="157"/>
        <end position="217"/>
    </location>
</feature>
<feature type="domain" description="LIM zinc-binding" evidence="13">
    <location>
        <begin position="10"/>
        <end position="68"/>
    </location>
</feature>
<dbReference type="PANTHER" id="PTHR24208:SF175">
    <property type="entry name" value="FI06571P"/>
    <property type="match status" value="1"/>
</dbReference>
<keyword evidence="7 9" id="KW-0371">Homeobox</keyword>
<dbReference type="InterPro" id="IPR001356">
    <property type="entry name" value="HD"/>
</dbReference>
<feature type="domain" description="LIM zinc-binding" evidence="13">
    <location>
        <begin position="69"/>
        <end position="131"/>
    </location>
</feature>
<dbReference type="InterPro" id="IPR017970">
    <property type="entry name" value="Homeobox_CS"/>
</dbReference>
<evidence type="ECO:0000256" key="9">
    <source>
        <dbReference type="PROSITE-ProRule" id="PRU00108"/>
    </source>
</evidence>
<evidence type="ECO:0000256" key="1">
    <source>
        <dbReference type="ARBA" id="ARBA00004123"/>
    </source>
</evidence>
<dbReference type="Gene3D" id="1.10.10.60">
    <property type="entry name" value="Homeodomain-like"/>
    <property type="match status" value="1"/>
</dbReference>
<feature type="compositionally biased region" description="Basic and acidic residues" evidence="12">
    <location>
        <begin position="221"/>
        <end position="231"/>
    </location>
</feature>
<evidence type="ECO:0000256" key="12">
    <source>
        <dbReference type="SAM" id="MobiDB-lite"/>
    </source>
</evidence>
<dbReference type="OrthoDB" id="10068367at2759"/>
<keyword evidence="2 10" id="KW-0479">Metal-binding</keyword>
<sequence length="395" mass="43658">MVEDRLQLPGECAACRRSICDRYIMRVADANYHERCLLCCACGARLAHSCFTKDAKLYCRIDYDRLYAKKCLGCSEKVSPEELVMRALDSVFHLRCFVCVVCGGRLQKGDQFVIKQGQLFCRPDYEKEVEMLQGYAPGEFPCDDLITTSARPHDGRRGPKRPRTILTTQQRRAFKASFELSPKPCRKVRETLAKDTGLSVRIVQVWFQNQRAKMKKMQKKARQDGKILKDSEDSEPGNSSSTKSCKIKEEDQSPQGVGYLNECSSDTEAGSLAIEGYGAEVDGASHYLPLKEDPPGTPDPGEVASLFFKHQEFAAAQVGPHHHAKLAGNNGPFMSAFPYGSCPPEAAMAGGGPPPVGMFGGHQHPLTPSLNPIDRLYSMQNSYFCGEDGPTLADQ</sequence>
<comment type="caution">
    <text evidence="15">The sequence shown here is derived from an EMBL/GenBank/DDBJ whole genome shotgun (WGS) entry which is preliminary data.</text>
</comment>
<dbReference type="InterPro" id="IPR001781">
    <property type="entry name" value="Znf_LIM"/>
</dbReference>
<gene>
    <name evidence="15" type="ORF">CLODIP_2_CD07027</name>
</gene>
<dbReference type="GO" id="GO:0000981">
    <property type="term" value="F:DNA-binding transcription factor activity, RNA polymerase II-specific"/>
    <property type="evidence" value="ECO:0007669"/>
    <property type="project" value="InterPro"/>
</dbReference>
<dbReference type="GO" id="GO:0005634">
    <property type="term" value="C:nucleus"/>
    <property type="evidence" value="ECO:0007669"/>
    <property type="project" value="UniProtKB-SubCell"/>
</dbReference>
<dbReference type="PROSITE" id="PS00027">
    <property type="entry name" value="HOMEOBOX_1"/>
    <property type="match status" value="1"/>
</dbReference>
<dbReference type="GO" id="GO:0046872">
    <property type="term" value="F:metal ion binding"/>
    <property type="evidence" value="ECO:0007669"/>
    <property type="project" value="UniProtKB-KW"/>
</dbReference>
<dbReference type="Proteomes" id="UP000494165">
    <property type="component" value="Unassembled WGS sequence"/>
</dbReference>
<accession>A0A8S1DW02</accession>
<comment type="subcellular location">
    <subcellularLocation>
        <location evidence="1 9 11">Nucleus</location>
    </subcellularLocation>
</comment>
<keyword evidence="16" id="KW-1185">Reference proteome</keyword>
<protein>
    <submittedName>
        <fullName evidence="15">Uncharacterized protein</fullName>
    </submittedName>
</protein>
<name>A0A8S1DW02_9INSE</name>
<evidence type="ECO:0000256" key="10">
    <source>
        <dbReference type="PROSITE-ProRule" id="PRU00125"/>
    </source>
</evidence>
<dbReference type="FunFam" id="1.10.10.60:FF:000227">
    <property type="entry name" value="LIM homeobox transcription factor"/>
    <property type="match status" value="1"/>
</dbReference>
<dbReference type="PROSITE" id="PS00478">
    <property type="entry name" value="LIM_DOMAIN_1"/>
    <property type="match status" value="2"/>
</dbReference>